<feature type="chain" id="PRO_5046398537" description="Lipoprotein" evidence="1">
    <location>
        <begin position="21"/>
        <end position="88"/>
    </location>
</feature>
<dbReference type="RefSeq" id="WP_379721313.1">
    <property type="nucleotide sequence ID" value="NZ_JBHRYJ010000001.1"/>
</dbReference>
<organism evidence="2 3">
    <name type="scientific">Ferrovibrio xuzhouensis</name>
    <dbReference type="NCBI Taxonomy" id="1576914"/>
    <lineage>
        <taxon>Bacteria</taxon>
        <taxon>Pseudomonadati</taxon>
        <taxon>Pseudomonadota</taxon>
        <taxon>Alphaproteobacteria</taxon>
        <taxon>Rhodospirillales</taxon>
        <taxon>Rhodospirillaceae</taxon>
        <taxon>Ferrovibrio</taxon>
    </lineage>
</organism>
<evidence type="ECO:0000256" key="1">
    <source>
        <dbReference type="SAM" id="SignalP"/>
    </source>
</evidence>
<gene>
    <name evidence="2" type="ORF">ACFOOQ_02555</name>
</gene>
<evidence type="ECO:0000313" key="2">
    <source>
        <dbReference type="EMBL" id="MFC3674405.1"/>
    </source>
</evidence>
<keyword evidence="1" id="KW-0732">Signal</keyword>
<name>A0ABV7VAD2_9PROT</name>
<evidence type="ECO:0000313" key="3">
    <source>
        <dbReference type="Proteomes" id="UP001595711"/>
    </source>
</evidence>
<keyword evidence="3" id="KW-1185">Reference proteome</keyword>
<sequence length="88" mass="9239">MNRLARLAVLVLPLALIACGPPSTEEALKKAETATTKAELEKALGGPTEIQKLGPLEKWTYKTSDGSVTFVIAGDKVTLASGGTDKKK</sequence>
<proteinExistence type="predicted"/>
<accession>A0ABV7VAD2</accession>
<dbReference type="EMBL" id="JBHRYJ010000001">
    <property type="protein sequence ID" value="MFC3674405.1"/>
    <property type="molecule type" value="Genomic_DNA"/>
</dbReference>
<dbReference type="Proteomes" id="UP001595711">
    <property type="component" value="Unassembled WGS sequence"/>
</dbReference>
<feature type="signal peptide" evidence="1">
    <location>
        <begin position="1"/>
        <end position="20"/>
    </location>
</feature>
<dbReference type="PROSITE" id="PS51257">
    <property type="entry name" value="PROKAR_LIPOPROTEIN"/>
    <property type="match status" value="1"/>
</dbReference>
<comment type="caution">
    <text evidence="2">The sequence shown here is derived from an EMBL/GenBank/DDBJ whole genome shotgun (WGS) entry which is preliminary data.</text>
</comment>
<evidence type="ECO:0008006" key="4">
    <source>
        <dbReference type="Google" id="ProtNLM"/>
    </source>
</evidence>
<protein>
    <recommendedName>
        <fullName evidence="4">Lipoprotein</fullName>
    </recommendedName>
</protein>
<reference evidence="3" key="1">
    <citation type="journal article" date="2019" name="Int. J. Syst. Evol. Microbiol.">
        <title>The Global Catalogue of Microorganisms (GCM) 10K type strain sequencing project: providing services to taxonomists for standard genome sequencing and annotation.</title>
        <authorList>
            <consortium name="The Broad Institute Genomics Platform"/>
            <consortium name="The Broad Institute Genome Sequencing Center for Infectious Disease"/>
            <person name="Wu L."/>
            <person name="Ma J."/>
        </authorList>
    </citation>
    <scope>NUCLEOTIDE SEQUENCE [LARGE SCALE GENOMIC DNA]</scope>
    <source>
        <strain evidence="3">KCTC 42182</strain>
    </source>
</reference>